<dbReference type="PANTHER" id="PTHR43105:SF13">
    <property type="entry name" value="NADH-UBIQUINONE OXIDOREDUCTASE 75 KDA SUBUNIT, MITOCHONDRIAL"/>
    <property type="match status" value="1"/>
</dbReference>
<dbReference type="GO" id="GO:0016651">
    <property type="term" value="F:oxidoreductase activity, acting on NAD(P)H"/>
    <property type="evidence" value="ECO:0007669"/>
    <property type="project" value="InterPro"/>
</dbReference>
<evidence type="ECO:0000256" key="1">
    <source>
        <dbReference type="ARBA" id="ARBA00001966"/>
    </source>
</evidence>
<comment type="cofactor">
    <cofactor evidence="1">
        <name>[4Fe-4S] cluster</name>
        <dbReference type="ChEBI" id="CHEBI:49883"/>
    </cofactor>
</comment>
<sequence>MIVVGSAMLKGNSGAALLAKVQQLADKLHNGSADKSKKIINILQRSASQVGALDIGYKGGVETILKSPKPIKLLYLLGADDGVISRRDLDKDAFVVYQGHNGDLGAEMADIILPGAAYTEKEGIYVNTEGRPQKGYPAVAPPGEARHDWKIIRAISEVAGKKLHYDDIQQLRARLSEVAPHLIRYGDVEEATFFTQASQLAEAGEVSGSLRPSQLELADFYMTNAVTRASPTMAECVRAARANKENPYLDAPKIHAASAV</sequence>
<reference evidence="7" key="1">
    <citation type="submission" date="2016-06" db="UniProtKB">
        <authorList>
            <consortium name="WormBaseParasite"/>
        </authorList>
    </citation>
    <scope>IDENTIFICATION</scope>
</reference>
<dbReference type="Proteomes" id="UP000050794">
    <property type="component" value="Unassembled WGS sequence"/>
</dbReference>
<dbReference type="PANTHER" id="PTHR43105">
    <property type="entry name" value="RESPIRATORY NITRATE REDUCTASE"/>
    <property type="match status" value="1"/>
</dbReference>
<dbReference type="EMBL" id="UYWY01025371">
    <property type="protein sequence ID" value="VDM49627.1"/>
    <property type="molecule type" value="Genomic_DNA"/>
</dbReference>
<feature type="domain" description="Molybdopterin oxidoreductase" evidence="3">
    <location>
        <begin position="1"/>
        <end position="158"/>
    </location>
</feature>
<evidence type="ECO:0000313" key="6">
    <source>
        <dbReference type="Proteomes" id="UP000050794"/>
    </source>
</evidence>
<dbReference type="InterPro" id="IPR015405">
    <property type="entry name" value="NDUFS1-like_C"/>
</dbReference>
<protein>
    <submittedName>
        <fullName evidence="7">NADH-ubiquinone oxidoreductase 75 kDa subunit, mitochondrial</fullName>
    </submittedName>
</protein>
<name>A0A183VC36_TOXCA</name>
<evidence type="ECO:0000259" key="4">
    <source>
        <dbReference type="Pfam" id="PF09326"/>
    </source>
</evidence>
<evidence type="ECO:0000256" key="2">
    <source>
        <dbReference type="ARBA" id="ARBA00034078"/>
    </source>
</evidence>
<feature type="domain" description="NADH-ubiquinone oxidoreductase 75 kDa subunit mitochondrial-like" evidence="4">
    <location>
        <begin position="187"/>
        <end position="236"/>
    </location>
</feature>
<proteinExistence type="predicted"/>
<evidence type="ECO:0000313" key="5">
    <source>
        <dbReference type="EMBL" id="VDM49627.1"/>
    </source>
</evidence>
<evidence type="ECO:0000259" key="3">
    <source>
        <dbReference type="Pfam" id="PF00384"/>
    </source>
</evidence>
<dbReference type="Gene3D" id="3.40.50.740">
    <property type="match status" value="1"/>
</dbReference>
<reference evidence="5 6" key="2">
    <citation type="submission" date="2018-11" db="EMBL/GenBank/DDBJ databases">
        <authorList>
            <consortium name="Pathogen Informatics"/>
        </authorList>
    </citation>
    <scope>NUCLEOTIDE SEQUENCE [LARGE SCALE GENOMIC DNA]</scope>
</reference>
<evidence type="ECO:0000313" key="7">
    <source>
        <dbReference type="WBParaSite" id="TCNE_0001831001-mRNA-1"/>
    </source>
</evidence>
<dbReference type="SUPFAM" id="SSF53706">
    <property type="entry name" value="Formate dehydrogenase/DMSO reductase, domains 1-3"/>
    <property type="match status" value="1"/>
</dbReference>
<dbReference type="FunFam" id="3.40.50.740:FF:000012">
    <property type="entry name" value="NADH dehydrogenase [ubiquinone] iron-sulfur protein 1 mitochondrial"/>
    <property type="match status" value="1"/>
</dbReference>
<accession>A0A183VC36</accession>
<dbReference type="InterPro" id="IPR050123">
    <property type="entry name" value="Prok_molybdopt-oxidoreductase"/>
</dbReference>
<organism evidence="6 7">
    <name type="scientific">Toxocara canis</name>
    <name type="common">Canine roundworm</name>
    <dbReference type="NCBI Taxonomy" id="6265"/>
    <lineage>
        <taxon>Eukaryota</taxon>
        <taxon>Metazoa</taxon>
        <taxon>Ecdysozoa</taxon>
        <taxon>Nematoda</taxon>
        <taxon>Chromadorea</taxon>
        <taxon>Rhabditida</taxon>
        <taxon>Spirurina</taxon>
        <taxon>Ascaridomorpha</taxon>
        <taxon>Ascaridoidea</taxon>
        <taxon>Toxocaridae</taxon>
        <taxon>Toxocara</taxon>
    </lineage>
</organism>
<dbReference type="InterPro" id="IPR006656">
    <property type="entry name" value="Mopterin_OxRdtase"/>
</dbReference>
<dbReference type="WBParaSite" id="TCNE_0001831001-mRNA-1">
    <property type="protein sequence ID" value="TCNE_0001831001-mRNA-1"/>
    <property type="gene ID" value="TCNE_0001831001"/>
</dbReference>
<dbReference type="GO" id="GO:0051536">
    <property type="term" value="F:iron-sulfur cluster binding"/>
    <property type="evidence" value="ECO:0007669"/>
    <property type="project" value="InterPro"/>
</dbReference>
<dbReference type="Pfam" id="PF09326">
    <property type="entry name" value="NADH_dhqG_C"/>
    <property type="match status" value="1"/>
</dbReference>
<dbReference type="Pfam" id="PF00384">
    <property type="entry name" value="Molybdopterin"/>
    <property type="match status" value="1"/>
</dbReference>
<gene>
    <name evidence="5" type="ORF">TCNE_LOCUS18306</name>
</gene>
<dbReference type="GO" id="GO:0016020">
    <property type="term" value="C:membrane"/>
    <property type="evidence" value="ECO:0007669"/>
    <property type="project" value="TreeGrafter"/>
</dbReference>
<comment type="cofactor">
    <cofactor evidence="2">
        <name>[2Fe-2S] cluster</name>
        <dbReference type="ChEBI" id="CHEBI:190135"/>
    </cofactor>
</comment>
<dbReference type="AlphaFoldDB" id="A0A183VC36"/>
<keyword evidence="6" id="KW-1185">Reference proteome</keyword>